<comment type="subcellular location">
    <subcellularLocation>
        <location evidence="1">Membrane</location>
    </subcellularLocation>
</comment>
<feature type="compositionally biased region" description="Basic and acidic residues" evidence="9">
    <location>
        <begin position="549"/>
        <end position="559"/>
    </location>
</feature>
<keyword evidence="5" id="KW-0547">Nucleotide-binding</keyword>
<evidence type="ECO:0000259" key="12">
    <source>
        <dbReference type="PROSITE" id="PS50929"/>
    </source>
</evidence>
<feature type="transmembrane region" description="Helical" evidence="10">
    <location>
        <begin position="1108"/>
        <end position="1128"/>
    </location>
</feature>
<dbReference type="RefSeq" id="XP_062734973.1">
    <property type="nucleotide sequence ID" value="XM_062876381.1"/>
</dbReference>
<dbReference type="InterPro" id="IPR036640">
    <property type="entry name" value="ABC1_TM_sf"/>
</dbReference>
<feature type="transmembrane region" description="Helical" evidence="10">
    <location>
        <begin position="276"/>
        <end position="298"/>
    </location>
</feature>
<feature type="region of interest" description="Disordered" evidence="9">
    <location>
        <begin position="1771"/>
        <end position="1802"/>
    </location>
</feature>
<dbReference type="InterPro" id="IPR017871">
    <property type="entry name" value="ABC_transporter-like_CS"/>
</dbReference>
<dbReference type="Proteomes" id="UP001322138">
    <property type="component" value="Unassembled WGS sequence"/>
</dbReference>
<gene>
    <name evidence="13" type="primary">YBT1</name>
    <name evidence="13" type="ORF">QC761_206480</name>
</gene>
<comment type="caution">
    <text evidence="13">The sequence shown here is derived from an EMBL/GenBank/DDBJ whole genome shotgun (WGS) entry which is preliminary data.</text>
</comment>
<sequence>MTTKFQFQFQRLNRRWTRPGFSLFPIAGDLRGKHFPFSCFLPVHHQSTTFSQTSSPAQHRRLVPIDERQTHVSETVTNITISWLRHDNAAEMAFAACSWPIWRTDDFTQCFKQDYLSVLLPLIVIGISFLQLALHNTFRAVRLKRSRGYDPLTNGITPISPPNHTDLPVDEEPTLESDDDEGLVINGGRLALVKTTTKGSIVQADTPPGQTLSVVVEELAIAGLVAVNVIGLLYDVEVKNGLAGIAGLTVWVYVLLLATLRLFLGNTQWRVPRLWNHTAAIYSCQWLFALVLFRSVLIHTVSQMTQVLVMTEFALTSVLFGMAISTRKGNKTVLLEWEDGIPPGRENLASLFSHYTFSWVDSIVWDGWREPLELKRVWNLLPRDKAATILAAYRQAKKTTSLAFHLVKFFKGMLFAQAAWAIVSGVFTFAPTLLLKAILEYVENPTEAPRNVLWLYVILLPVTDIIRSVGDAQALWIGRKICINIRAILVGEIYAKALRRKAAAGKDSALGADKKKDETPKKDGIISKAKRLLGLGKKESQATANEEADASKKDAKAADADEQANNGTIINLMSVDSFKVSEVTAYLHFLVASAPTQLIVSILLLYQVMGLSAIPGFIVMALLLPVNIAFGKGFNKTQKKIMSATDKRIHTTNEVLQNIRIIKYFAWEHRFAKIVDEKRKAELQALRKRFMLWAAAVAVWNTVPILITFFSFFVYTVIEKKPLYPSVAFTAISLFMLLRYPLDQLGDMIAHVQESKVSIDRIEEFLSEEETEKFEQLGEDNIDENGERAIGFRNATFIWGSKSTVQDDGSMAFRLLDLDVDFKIGKLNVITGPTGCGKTSLLMALLGEMTIMNGRVLLPGGRSREDVRPDPETGLAETCAYVAQQAWLVNASIKENILFSAPFDEERYRDVIVACALEHDLEILDNGDETLVGEKGITLSGGQKQRISLARAVYSNSKHLLLDDCLSAVDSHTAQWIFTNCIMGPLMAHRTCILVSHNIPLCVPPADFVLTMSNGRVTGQGTPKELIEAGKLGEDAIPKSTAGSAHVSRVPSRVPSSVGEESGDTLLNEADRSSQKSKPKSPKKEPKKQDALEETKAVGAVKWPVMKLYLGSMGGWGFWLLAGLVFSAQQLSGVASNLWIKEWANQYTLNETASARFSMNSYSYSAQTLSPTYFASIANYVKGDSTTFSATDNKDVNVLYYLTVLALIGGAGACAALVRDLWIFFGSLTASWKLHDRLMKAVTGARFKFFDVTPLGQIMNRFSKDLEAVDQEVAPIAIGVMACLLGITVTVVLIAYITPAFLIPGVFITAAYVFLGQFYLHSSRDLKRLESVERSPLFQQFGETLSGVTTIRAYGDERRFIRDNLARINKQLRPFIYLWAANRWLAFRTDLLGDFVAFFAGVFVIISLGKVDPGSAGISLSYAIGFADNILWLVRLYAMNEQNMNSVERIKEYLDVEQEAEAIVEKNRPDKNWPAQGSVEFINYSTRYRKELDPVLRNLTFKIEAREKIGIVGRTGAGKSSLTLAIFRALEADEGKILIDGVDIGQVGLRDLREGITIVPQEPTLFMGTIRTNLDPFDSYTDTEIFAALRRVQLIGPDEMALGSAPIPPATTAVESIAASEEPSRPPTATNKNIFLDLSSPVTESGNNLSQGQRQLLCLARALLKNPSVLVMDEATASIDYATDAAIQGTIRELTSTIITIAHRLQTIVDYDKVLVLDKGQIVEYDHPYKLLKKANGTFRSMCEMSGDFTSLQAAAKKAFKTTQLVDVDDDEEEVVASSSGSQAGSGTTATANSEQPGGSTA</sequence>
<keyword evidence="3 10" id="KW-0812">Transmembrane</keyword>
<protein>
    <submittedName>
        <fullName evidence="13">Transporter of the ATP-binding cassette (ABC)</fullName>
    </submittedName>
</protein>
<dbReference type="SUPFAM" id="SSF90123">
    <property type="entry name" value="ABC transporter transmembrane region"/>
    <property type="match status" value="2"/>
</dbReference>
<dbReference type="InterPro" id="IPR003593">
    <property type="entry name" value="AAA+_ATPase"/>
</dbReference>
<keyword evidence="7 10" id="KW-1133">Transmembrane helix</keyword>
<dbReference type="PANTHER" id="PTHR24223:SF353">
    <property type="entry name" value="ABC TRANSPORTER ATP-BINDING PROTEIN_PERMEASE VMR1-RELATED"/>
    <property type="match status" value="1"/>
</dbReference>
<organism evidence="13 14">
    <name type="scientific">Podospora bellae-mahoneyi</name>
    <dbReference type="NCBI Taxonomy" id="2093777"/>
    <lineage>
        <taxon>Eukaryota</taxon>
        <taxon>Fungi</taxon>
        <taxon>Dikarya</taxon>
        <taxon>Ascomycota</taxon>
        <taxon>Pezizomycotina</taxon>
        <taxon>Sordariomycetes</taxon>
        <taxon>Sordariomycetidae</taxon>
        <taxon>Sordariales</taxon>
        <taxon>Podosporaceae</taxon>
        <taxon>Podospora</taxon>
    </lineage>
</organism>
<feature type="transmembrane region" description="Helical" evidence="10">
    <location>
        <begin position="583"/>
        <end position="606"/>
    </location>
</feature>
<feature type="compositionally biased region" description="Acidic residues" evidence="9">
    <location>
        <begin position="168"/>
        <end position="178"/>
    </location>
</feature>
<evidence type="ECO:0000256" key="1">
    <source>
        <dbReference type="ARBA" id="ARBA00004370"/>
    </source>
</evidence>
<dbReference type="Pfam" id="PF00664">
    <property type="entry name" value="ABC_membrane"/>
    <property type="match status" value="2"/>
</dbReference>
<evidence type="ECO:0000256" key="7">
    <source>
        <dbReference type="ARBA" id="ARBA00022989"/>
    </source>
</evidence>
<feature type="domain" description="ABC transmembrane type-1" evidence="12">
    <location>
        <begin position="421"/>
        <end position="754"/>
    </location>
</feature>
<dbReference type="EMBL" id="JAFFGZ010000004">
    <property type="protein sequence ID" value="KAK4645997.1"/>
    <property type="molecule type" value="Genomic_DNA"/>
</dbReference>
<evidence type="ECO:0000256" key="10">
    <source>
        <dbReference type="SAM" id="Phobius"/>
    </source>
</evidence>
<feature type="compositionally biased region" description="Low complexity" evidence="9">
    <location>
        <begin position="1047"/>
        <end position="1060"/>
    </location>
</feature>
<dbReference type="InterPro" id="IPR050173">
    <property type="entry name" value="ABC_transporter_C-like"/>
</dbReference>
<feature type="transmembrane region" description="Helical" evidence="10">
    <location>
        <begin position="242"/>
        <end position="264"/>
    </location>
</feature>
<evidence type="ECO:0000256" key="5">
    <source>
        <dbReference type="ARBA" id="ARBA00022741"/>
    </source>
</evidence>
<dbReference type="PANTHER" id="PTHR24223">
    <property type="entry name" value="ATP-BINDING CASSETTE SUB-FAMILY C"/>
    <property type="match status" value="1"/>
</dbReference>
<feature type="transmembrane region" description="Helical" evidence="10">
    <location>
        <begin position="1198"/>
        <end position="1218"/>
    </location>
</feature>
<evidence type="ECO:0000256" key="4">
    <source>
        <dbReference type="ARBA" id="ARBA00022737"/>
    </source>
</evidence>
<keyword evidence="2" id="KW-0813">Transport</keyword>
<evidence type="ECO:0000256" key="6">
    <source>
        <dbReference type="ARBA" id="ARBA00022840"/>
    </source>
</evidence>
<keyword evidence="4" id="KW-0677">Repeat</keyword>
<dbReference type="InterPro" id="IPR003439">
    <property type="entry name" value="ABC_transporter-like_ATP-bd"/>
</dbReference>
<feature type="transmembrane region" description="Helical" evidence="10">
    <location>
        <begin position="690"/>
        <end position="717"/>
    </location>
</feature>
<evidence type="ECO:0000256" key="9">
    <source>
        <dbReference type="SAM" id="MobiDB-lite"/>
    </source>
</evidence>
<evidence type="ECO:0000256" key="2">
    <source>
        <dbReference type="ARBA" id="ARBA00022448"/>
    </source>
</evidence>
<dbReference type="CDD" id="cd03250">
    <property type="entry name" value="ABCC_MRP_domain1"/>
    <property type="match status" value="1"/>
</dbReference>
<feature type="region of interest" description="Disordered" evidence="9">
    <location>
        <begin position="154"/>
        <end position="178"/>
    </location>
</feature>
<feature type="domain" description="ABC transporter" evidence="11">
    <location>
        <begin position="790"/>
        <end position="1039"/>
    </location>
</feature>
<dbReference type="Pfam" id="PF00005">
    <property type="entry name" value="ABC_tran"/>
    <property type="match status" value="2"/>
</dbReference>
<feature type="compositionally biased region" description="Low complexity" evidence="9">
    <location>
        <begin position="1776"/>
        <end position="1795"/>
    </location>
</feature>
<feature type="transmembrane region" description="Helical" evidence="10">
    <location>
        <begin position="1273"/>
        <end position="1295"/>
    </location>
</feature>
<dbReference type="CDD" id="cd18604">
    <property type="entry name" value="ABC_6TM_VMR1_D2_like"/>
    <property type="match status" value="1"/>
</dbReference>
<feature type="domain" description="ABC transporter" evidence="11">
    <location>
        <begin position="1479"/>
        <end position="1744"/>
    </location>
</feature>
<reference evidence="13 14" key="1">
    <citation type="journal article" date="2023" name="bioRxiv">
        <title>High-quality genome assemblies of four members of thePodospora anserinaspecies complex.</title>
        <authorList>
            <person name="Ament-Velasquez S.L."/>
            <person name="Vogan A.A."/>
            <person name="Wallerman O."/>
            <person name="Hartmann F."/>
            <person name="Gautier V."/>
            <person name="Silar P."/>
            <person name="Giraud T."/>
            <person name="Johannesson H."/>
        </authorList>
    </citation>
    <scope>NUCLEOTIDE SEQUENCE [LARGE SCALE GENOMIC DNA]</scope>
    <source>
        <strain evidence="13 14">CBS 112042</strain>
    </source>
</reference>
<dbReference type="GeneID" id="87895863"/>
<dbReference type="PROSITE" id="PS50929">
    <property type="entry name" value="ABC_TM1F"/>
    <property type="match status" value="2"/>
</dbReference>
<dbReference type="Gene3D" id="1.20.1560.10">
    <property type="entry name" value="ABC transporter type 1, transmembrane domain"/>
    <property type="match status" value="2"/>
</dbReference>
<dbReference type="GO" id="GO:0005524">
    <property type="term" value="F:ATP binding"/>
    <property type="evidence" value="ECO:0007669"/>
    <property type="project" value="UniProtKB-KW"/>
</dbReference>
<keyword evidence="8 10" id="KW-0472">Membrane</keyword>
<evidence type="ECO:0000313" key="13">
    <source>
        <dbReference type="EMBL" id="KAK4645997.1"/>
    </source>
</evidence>
<dbReference type="CDD" id="cd18596">
    <property type="entry name" value="ABC_6TM_VMR1_D1_like"/>
    <property type="match status" value="1"/>
</dbReference>
<dbReference type="SMART" id="SM00382">
    <property type="entry name" value="AAA"/>
    <property type="match status" value="2"/>
</dbReference>
<dbReference type="Gene3D" id="3.40.50.300">
    <property type="entry name" value="P-loop containing nucleotide triphosphate hydrolases"/>
    <property type="match status" value="2"/>
</dbReference>
<proteinExistence type="predicted"/>
<dbReference type="SUPFAM" id="SSF52540">
    <property type="entry name" value="P-loop containing nucleoside triphosphate hydrolases"/>
    <property type="match status" value="2"/>
</dbReference>
<feature type="region of interest" description="Disordered" evidence="9">
    <location>
        <begin position="537"/>
        <end position="559"/>
    </location>
</feature>
<feature type="transmembrane region" description="Helical" evidence="10">
    <location>
        <begin position="418"/>
        <end position="439"/>
    </location>
</feature>
<feature type="transmembrane region" description="Helical" evidence="10">
    <location>
        <begin position="219"/>
        <end position="236"/>
    </location>
</feature>
<feature type="region of interest" description="Disordered" evidence="9">
    <location>
        <begin position="1038"/>
        <end position="1093"/>
    </location>
</feature>
<feature type="domain" description="ABC transmembrane type-1" evidence="12">
    <location>
        <begin position="1120"/>
        <end position="1439"/>
    </location>
</feature>
<dbReference type="PROSITE" id="PS50893">
    <property type="entry name" value="ABC_TRANSPORTER_2"/>
    <property type="match status" value="2"/>
</dbReference>
<evidence type="ECO:0000256" key="8">
    <source>
        <dbReference type="ARBA" id="ARBA00023136"/>
    </source>
</evidence>
<evidence type="ECO:0000313" key="14">
    <source>
        <dbReference type="Proteomes" id="UP001322138"/>
    </source>
</evidence>
<name>A0ABR0FT72_9PEZI</name>
<dbReference type="PROSITE" id="PS00211">
    <property type="entry name" value="ABC_TRANSPORTER_1"/>
    <property type="match status" value="2"/>
</dbReference>
<evidence type="ECO:0000256" key="3">
    <source>
        <dbReference type="ARBA" id="ARBA00022692"/>
    </source>
</evidence>
<keyword evidence="14" id="KW-1185">Reference proteome</keyword>
<dbReference type="InterPro" id="IPR027417">
    <property type="entry name" value="P-loop_NTPase"/>
</dbReference>
<feature type="transmembrane region" description="Helical" evidence="10">
    <location>
        <begin position="304"/>
        <end position="324"/>
    </location>
</feature>
<accession>A0ABR0FT72</accession>
<dbReference type="InterPro" id="IPR011527">
    <property type="entry name" value="ABC1_TM_dom"/>
</dbReference>
<evidence type="ECO:0000259" key="11">
    <source>
        <dbReference type="PROSITE" id="PS50893"/>
    </source>
</evidence>
<feature type="transmembrane region" description="Helical" evidence="10">
    <location>
        <begin position="1301"/>
        <end position="1320"/>
    </location>
</feature>
<feature type="transmembrane region" description="Helical" evidence="10">
    <location>
        <begin position="115"/>
        <end position="134"/>
    </location>
</feature>
<keyword evidence="6 13" id="KW-0067">ATP-binding</keyword>
<feature type="compositionally biased region" description="Basic and acidic residues" evidence="9">
    <location>
        <begin position="1082"/>
        <end position="1093"/>
    </location>
</feature>
<feature type="transmembrane region" description="Helical" evidence="10">
    <location>
        <begin position="612"/>
        <end position="630"/>
    </location>
</feature>